<evidence type="ECO:0000256" key="6">
    <source>
        <dbReference type="ARBA" id="ARBA00022777"/>
    </source>
</evidence>
<dbReference type="EC" id="2.7.6.3" evidence="3"/>
<reference evidence="10 11" key="1">
    <citation type="submission" date="2017-07" db="EMBL/GenBank/DDBJ databases">
        <title>Genome sequencing and assembly of Paenibacillus rigui.</title>
        <authorList>
            <person name="Mayilraj S."/>
        </authorList>
    </citation>
    <scope>NUCLEOTIDE SEQUENCE [LARGE SCALE GENOMIC DNA]</scope>
    <source>
        <strain evidence="10 11">JCM 16352</strain>
    </source>
</reference>
<evidence type="ECO:0000256" key="7">
    <source>
        <dbReference type="ARBA" id="ARBA00022840"/>
    </source>
</evidence>
<evidence type="ECO:0000313" key="11">
    <source>
        <dbReference type="Proteomes" id="UP000215509"/>
    </source>
</evidence>
<dbReference type="GO" id="GO:0046656">
    <property type="term" value="P:folic acid biosynthetic process"/>
    <property type="evidence" value="ECO:0007669"/>
    <property type="project" value="UniProtKB-KW"/>
</dbReference>
<evidence type="ECO:0000313" key="10">
    <source>
        <dbReference type="EMBL" id="OXM82477.1"/>
    </source>
</evidence>
<dbReference type="NCBIfam" id="TIGR01498">
    <property type="entry name" value="folK"/>
    <property type="match status" value="1"/>
</dbReference>
<dbReference type="RefSeq" id="WP_094018675.1">
    <property type="nucleotide sequence ID" value="NZ_NMQW01000071.1"/>
</dbReference>
<evidence type="ECO:0000256" key="2">
    <source>
        <dbReference type="ARBA" id="ARBA00005051"/>
    </source>
</evidence>
<keyword evidence="6 10" id="KW-0418">Kinase</keyword>
<protein>
    <recommendedName>
        <fullName evidence="3">2-amino-4-hydroxy-6-hydroxymethyldihydropteridine diphosphokinase</fullName>
        <ecNumber evidence="3">2.7.6.3</ecNumber>
    </recommendedName>
</protein>
<gene>
    <name evidence="10" type="primary">folK</name>
    <name evidence="10" type="ORF">CF651_30695</name>
</gene>
<comment type="pathway">
    <text evidence="2">Cofactor biosynthesis; tetrahydrofolate biosynthesis; 2-amino-4-hydroxy-6-hydroxymethyl-7,8-dihydropteridine diphosphate from 7,8-dihydroneopterin triphosphate: step 4/4.</text>
</comment>
<dbReference type="GO" id="GO:0016301">
    <property type="term" value="F:kinase activity"/>
    <property type="evidence" value="ECO:0007669"/>
    <property type="project" value="UniProtKB-KW"/>
</dbReference>
<organism evidence="10 11">
    <name type="scientific">Paenibacillus rigui</name>
    <dbReference type="NCBI Taxonomy" id="554312"/>
    <lineage>
        <taxon>Bacteria</taxon>
        <taxon>Bacillati</taxon>
        <taxon>Bacillota</taxon>
        <taxon>Bacilli</taxon>
        <taxon>Bacillales</taxon>
        <taxon>Paenibacillaceae</taxon>
        <taxon>Paenibacillus</taxon>
    </lineage>
</organism>
<feature type="domain" description="7,8-dihydro-6-hydroxymethylpterin-pyrophosphokinase" evidence="9">
    <location>
        <begin position="93"/>
        <end position="104"/>
    </location>
</feature>
<dbReference type="OrthoDB" id="9808041at2"/>
<evidence type="ECO:0000256" key="4">
    <source>
        <dbReference type="ARBA" id="ARBA00022679"/>
    </source>
</evidence>
<keyword evidence="11" id="KW-1185">Reference proteome</keyword>
<dbReference type="GO" id="GO:0003848">
    <property type="term" value="F:2-amino-4-hydroxy-6-hydroxymethyldihydropteridine diphosphokinase activity"/>
    <property type="evidence" value="ECO:0007669"/>
    <property type="project" value="UniProtKB-EC"/>
</dbReference>
<keyword evidence="4" id="KW-0808">Transferase</keyword>
<accession>A0A229UGF0</accession>
<dbReference type="Proteomes" id="UP000215509">
    <property type="component" value="Unassembled WGS sequence"/>
</dbReference>
<dbReference type="UniPathway" id="UPA00077">
    <property type="reaction ID" value="UER00155"/>
</dbReference>
<dbReference type="PANTHER" id="PTHR43071:SF1">
    <property type="entry name" value="2-AMINO-4-HYDROXY-6-HYDROXYMETHYLDIHYDROPTERIDINE PYROPHOSPHOKINASE"/>
    <property type="match status" value="1"/>
</dbReference>
<keyword evidence="8" id="KW-0289">Folate biosynthesis</keyword>
<dbReference type="PANTHER" id="PTHR43071">
    <property type="entry name" value="2-AMINO-4-HYDROXY-6-HYDROXYMETHYLDIHYDROPTERIDINE PYROPHOSPHOKINASE"/>
    <property type="match status" value="1"/>
</dbReference>
<dbReference type="InterPro" id="IPR000550">
    <property type="entry name" value="Hppk"/>
</dbReference>
<sequence>MGSKPLFYAYIALGSNMGDRERFLQDAIRQLDTHEEIAVSGRSGIYETEPVGVVDQDPFLNMVIEVETSLSAQALFDVMVRIELELGRTRELRWGPRTLDLDLLLYQDTVQDDPFLILPHPRMLERAFVMVPLVEVMQERGAEQAAFMAAHLEQLDGKEGVILWKKI</sequence>
<evidence type="ECO:0000256" key="5">
    <source>
        <dbReference type="ARBA" id="ARBA00022741"/>
    </source>
</evidence>
<keyword evidence="5" id="KW-0547">Nucleotide-binding</keyword>
<dbReference type="Pfam" id="PF01288">
    <property type="entry name" value="HPPK"/>
    <property type="match status" value="1"/>
</dbReference>
<comment type="catalytic activity">
    <reaction evidence="1">
        <text>6-hydroxymethyl-7,8-dihydropterin + ATP = (7,8-dihydropterin-6-yl)methyl diphosphate + AMP + H(+)</text>
        <dbReference type="Rhea" id="RHEA:11412"/>
        <dbReference type="ChEBI" id="CHEBI:15378"/>
        <dbReference type="ChEBI" id="CHEBI:30616"/>
        <dbReference type="ChEBI" id="CHEBI:44841"/>
        <dbReference type="ChEBI" id="CHEBI:72950"/>
        <dbReference type="ChEBI" id="CHEBI:456215"/>
        <dbReference type="EC" id="2.7.6.3"/>
    </reaction>
</comment>
<dbReference type="SUPFAM" id="SSF55083">
    <property type="entry name" value="6-hydroxymethyl-7,8-dihydropterin pyrophosphokinase, HPPK"/>
    <property type="match status" value="1"/>
</dbReference>
<evidence type="ECO:0000256" key="3">
    <source>
        <dbReference type="ARBA" id="ARBA00013253"/>
    </source>
</evidence>
<dbReference type="Gene3D" id="3.30.70.560">
    <property type="entry name" value="7,8-Dihydro-6-hydroxymethylpterin-pyrophosphokinase HPPK"/>
    <property type="match status" value="1"/>
</dbReference>
<comment type="caution">
    <text evidence="10">The sequence shown here is derived from an EMBL/GenBank/DDBJ whole genome shotgun (WGS) entry which is preliminary data.</text>
</comment>
<name>A0A229UGF0_9BACL</name>
<dbReference type="EMBL" id="NMQW01000071">
    <property type="protein sequence ID" value="OXM82477.1"/>
    <property type="molecule type" value="Genomic_DNA"/>
</dbReference>
<evidence type="ECO:0000256" key="1">
    <source>
        <dbReference type="ARBA" id="ARBA00000198"/>
    </source>
</evidence>
<keyword evidence="7" id="KW-0067">ATP-binding</keyword>
<proteinExistence type="predicted"/>
<dbReference type="AlphaFoldDB" id="A0A229UGF0"/>
<dbReference type="GO" id="GO:0046654">
    <property type="term" value="P:tetrahydrofolate biosynthetic process"/>
    <property type="evidence" value="ECO:0007669"/>
    <property type="project" value="UniProtKB-UniPathway"/>
</dbReference>
<evidence type="ECO:0000256" key="8">
    <source>
        <dbReference type="ARBA" id="ARBA00022909"/>
    </source>
</evidence>
<dbReference type="PROSITE" id="PS00794">
    <property type="entry name" value="HPPK"/>
    <property type="match status" value="1"/>
</dbReference>
<evidence type="ECO:0000259" key="9">
    <source>
        <dbReference type="PROSITE" id="PS00794"/>
    </source>
</evidence>
<dbReference type="GO" id="GO:0005524">
    <property type="term" value="F:ATP binding"/>
    <property type="evidence" value="ECO:0007669"/>
    <property type="project" value="UniProtKB-KW"/>
</dbReference>
<dbReference type="CDD" id="cd00483">
    <property type="entry name" value="HPPK"/>
    <property type="match status" value="1"/>
</dbReference>
<dbReference type="InterPro" id="IPR035907">
    <property type="entry name" value="Hppk_sf"/>
</dbReference>